<dbReference type="InterPro" id="IPR021715">
    <property type="entry name" value="Slu7_dom"/>
</dbReference>
<dbReference type="CGD" id="CAL0000160357">
    <property type="gene designation" value="Cd36_86740"/>
</dbReference>
<evidence type="ECO:0000256" key="6">
    <source>
        <dbReference type="ARBA" id="ARBA00023242"/>
    </source>
</evidence>
<evidence type="ECO:0000256" key="5">
    <source>
        <dbReference type="ARBA" id="ARBA00023187"/>
    </source>
</evidence>
<keyword evidence="4 7" id="KW-0747">Spliceosome</keyword>
<dbReference type="Proteomes" id="UP000002605">
    <property type="component" value="Chromosome 3"/>
</dbReference>
<dbReference type="VEuPathDB" id="FungiDB:CD36_86740"/>
<feature type="domain" description="Pre-mRNA-splicing factor SLU7" evidence="9">
    <location>
        <begin position="88"/>
        <end position="305"/>
    </location>
</feature>
<comment type="subcellular location">
    <subcellularLocation>
        <location evidence="1 7">Nucleus</location>
    </subcellularLocation>
</comment>
<dbReference type="OrthoDB" id="249612at2759"/>
<evidence type="ECO:0000256" key="8">
    <source>
        <dbReference type="SAM" id="MobiDB-lite"/>
    </source>
</evidence>
<keyword evidence="6 7" id="KW-0539">Nucleus</keyword>
<feature type="compositionally biased region" description="Polar residues" evidence="8">
    <location>
        <begin position="24"/>
        <end position="34"/>
    </location>
</feature>
<comment type="similarity">
    <text evidence="2 7">Belongs to the SLU7 family.</text>
</comment>
<comment type="subunit">
    <text evidence="7">Associated with the spliceosome.</text>
</comment>
<evidence type="ECO:0000256" key="2">
    <source>
        <dbReference type="ARBA" id="ARBA00007203"/>
    </source>
</evidence>
<evidence type="ECO:0000256" key="3">
    <source>
        <dbReference type="ARBA" id="ARBA00022664"/>
    </source>
</evidence>
<dbReference type="GO" id="GO:0000398">
    <property type="term" value="P:mRNA splicing, via spliceosome"/>
    <property type="evidence" value="ECO:0007669"/>
    <property type="project" value="UniProtKB-UniRule"/>
</dbReference>
<dbReference type="GO" id="GO:0005681">
    <property type="term" value="C:spliceosomal complex"/>
    <property type="evidence" value="ECO:0007669"/>
    <property type="project" value="UniProtKB-UniRule"/>
</dbReference>
<dbReference type="eggNOG" id="KOG2560">
    <property type="taxonomic scope" value="Eukaryota"/>
</dbReference>
<dbReference type="HOGENOM" id="CLU_019317_3_0_1"/>
<evidence type="ECO:0000313" key="11">
    <source>
        <dbReference type="EMBL" id="CAX43169.1"/>
    </source>
</evidence>
<feature type="compositionally biased region" description="Basic and acidic residues" evidence="8">
    <location>
        <begin position="51"/>
        <end position="60"/>
    </location>
</feature>
<sequence>MPKYHPNKNELNPYIPRYILETPRYQQDITNKSSEQQEQHTHDQTTTTHDPLAHQRKTGEIIDNSVAQSGTGIKDEFKGTIRVEENETYDSKRDRWYGYSTEEWLTHLKNWNEKKQPRKNQSTPDNDDSDDTDYELELIELELDQKDMNKNIKKDPMEKMLRDRQDIPAYIYNITSNPNNKIRIEYDPKSRLAKDSAKGFLNKRNQFVKKLTGDGDKLMKLQKMAQALDNEQEKDRKLAKLKQEFYGEEKPKTIPQTDLSLSLEASPTLMMLKSKQLQNEKMTKTLQSKQEVMEKYHALTESDSNESKKKTGHLEDQLFLNHKYIYGSYYENGKWGYKCCKQFDKNSRCTATD</sequence>
<evidence type="ECO:0000313" key="10">
    <source>
        <dbReference type="CGD" id="CAL0000160357"/>
    </source>
</evidence>
<dbReference type="PANTHER" id="PTHR12942:SF2">
    <property type="entry name" value="PRE-MRNA-SPLICING FACTOR SLU7"/>
    <property type="match status" value="1"/>
</dbReference>
<evidence type="ECO:0000256" key="1">
    <source>
        <dbReference type="ARBA" id="ARBA00004123"/>
    </source>
</evidence>
<organism evidence="11 12">
    <name type="scientific">Candida dubliniensis (strain CD36 / ATCC MYA-646 / CBS 7987 / NCPF 3949 / NRRL Y-17841)</name>
    <name type="common">Yeast</name>
    <dbReference type="NCBI Taxonomy" id="573826"/>
    <lineage>
        <taxon>Eukaryota</taxon>
        <taxon>Fungi</taxon>
        <taxon>Dikarya</taxon>
        <taxon>Ascomycota</taxon>
        <taxon>Saccharomycotina</taxon>
        <taxon>Pichiomycetes</taxon>
        <taxon>Debaryomycetaceae</taxon>
        <taxon>Candida/Lodderomyces clade</taxon>
        <taxon>Candida</taxon>
    </lineage>
</organism>
<dbReference type="InterPro" id="IPR039974">
    <property type="entry name" value="Splicing_factor_SLU7"/>
</dbReference>
<evidence type="ECO:0000256" key="7">
    <source>
        <dbReference type="RuleBase" id="RU367071"/>
    </source>
</evidence>
<comment type="function">
    <text evidence="7">Involved in pre-mRNA splicing.</text>
</comment>
<feature type="region of interest" description="Disordered" evidence="8">
    <location>
        <begin position="22"/>
        <end position="68"/>
    </location>
</feature>
<keyword evidence="5 7" id="KW-0508">mRNA splicing</keyword>
<evidence type="ECO:0000313" key="12">
    <source>
        <dbReference type="Proteomes" id="UP000002605"/>
    </source>
</evidence>
<gene>
    <name evidence="10" type="ordered locus">Cd36_86740</name>
    <name evidence="11" type="ORF">CD36_86740</name>
</gene>
<keyword evidence="12" id="KW-1185">Reference proteome</keyword>
<dbReference type="PANTHER" id="PTHR12942">
    <property type="entry name" value="STEP II SPLICING FACTOR SLU7"/>
    <property type="match status" value="1"/>
</dbReference>
<dbReference type="AlphaFoldDB" id="B9WEQ7"/>
<reference evidence="11 12" key="1">
    <citation type="journal article" date="2009" name="Genome Res.">
        <title>Comparative genomics of the fungal pathogens Candida dubliniensis and Candida albicans.</title>
        <authorList>
            <person name="Jackson A.P."/>
            <person name="Gamble J.A."/>
            <person name="Yeomans T."/>
            <person name="Moran G.P."/>
            <person name="Saunders D."/>
            <person name="Harris D."/>
            <person name="Aslett M."/>
            <person name="Barrell J.F."/>
            <person name="Butler G."/>
            <person name="Citiulo F."/>
            <person name="Coleman D.C."/>
            <person name="de Groot P.W.J."/>
            <person name="Goodwin T.J."/>
            <person name="Quail M.A."/>
            <person name="McQuillan J."/>
            <person name="Munro C.A."/>
            <person name="Pain A."/>
            <person name="Poulter R.T."/>
            <person name="Rajandream M.A."/>
            <person name="Renauld H."/>
            <person name="Spiering M.J."/>
            <person name="Tivey A."/>
            <person name="Gow N.A.R."/>
            <person name="Barrell B."/>
            <person name="Sullivan D.J."/>
            <person name="Berriman M."/>
        </authorList>
    </citation>
    <scope>NUCLEOTIDE SEQUENCE [LARGE SCALE GENOMIC DNA]</scope>
    <source>
        <strain evidence="12">CD36 / ATCC MYA-646 / CBS 7987 / NCPF 3949 / NRRL Y-17841</strain>
    </source>
</reference>
<protein>
    <recommendedName>
        <fullName evidence="7">Pre-mRNA-splicing factor SLU7</fullName>
    </recommendedName>
</protein>
<accession>B9WEQ7</accession>
<dbReference type="Pfam" id="PF11708">
    <property type="entry name" value="Slu7"/>
    <property type="match status" value="1"/>
</dbReference>
<keyword evidence="3 7" id="KW-0507">mRNA processing</keyword>
<evidence type="ECO:0000259" key="9">
    <source>
        <dbReference type="Pfam" id="PF11708"/>
    </source>
</evidence>
<evidence type="ECO:0000256" key="4">
    <source>
        <dbReference type="ARBA" id="ARBA00022728"/>
    </source>
</evidence>
<dbReference type="EMBL" id="FM992690">
    <property type="protein sequence ID" value="CAX43169.1"/>
    <property type="molecule type" value="Genomic_DNA"/>
</dbReference>
<dbReference type="RefSeq" id="XP_002419574.1">
    <property type="nucleotide sequence ID" value="XM_002419529.1"/>
</dbReference>
<proteinExistence type="inferred from homology"/>
<dbReference type="KEGG" id="cdu:CD36_86740"/>
<dbReference type="GO" id="GO:0030628">
    <property type="term" value="F:pre-mRNA 3'-splice site binding"/>
    <property type="evidence" value="ECO:0007669"/>
    <property type="project" value="UniProtKB-UniRule"/>
</dbReference>
<dbReference type="GeneID" id="8046962"/>
<name>B9WEQ7_CANDC</name>